<feature type="non-terminal residue" evidence="17">
    <location>
        <position position="515"/>
    </location>
</feature>
<feature type="transmembrane region" description="Helical" evidence="15">
    <location>
        <begin position="246"/>
        <end position="268"/>
    </location>
</feature>
<comment type="subcellular location">
    <subcellularLocation>
        <location evidence="1">Cell membrane</location>
        <topology evidence="1">Multi-pass membrane protein</topology>
    </subcellularLocation>
</comment>
<dbReference type="GO" id="GO:0005886">
    <property type="term" value="C:plasma membrane"/>
    <property type="evidence" value="ECO:0007669"/>
    <property type="project" value="UniProtKB-SubCell"/>
</dbReference>
<dbReference type="InterPro" id="IPR027256">
    <property type="entry name" value="P-typ_ATPase_IB"/>
</dbReference>
<comment type="similarity">
    <text evidence="2">Belongs to the cation transport ATPase (P-type) (TC 3.A.3) family. Type IB subfamily.</text>
</comment>
<evidence type="ECO:0000256" key="9">
    <source>
        <dbReference type="ARBA" id="ARBA00022840"/>
    </source>
</evidence>
<dbReference type="Gene3D" id="3.30.70.100">
    <property type="match status" value="1"/>
</dbReference>
<dbReference type="SUPFAM" id="SSF81665">
    <property type="entry name" value="Calcium ATPase, transmembrane domain M"/>
    <property type="match status" value="1"/>
</dbReference>
<gene>
    <name evidence="17" type="ORF">G3436_26550</name>
</gene>
<evidence type="ECO:0000256" key="15">
    <source>
        <dbReference type="SAM" id="Phobius"/>
    </source>
</evidence>
<evidence type="ECO:0000256" key="2">
    <source>
        <dbReference type="ARBA" id="ARBA00006024"/>
    </source>
</evidence>
<dbReference type="Gene3D" id="2.70.150.10">
    <property type="entry name" value="Calcium-transporting ATPase, cytoplasmic transduction domain A"/>
    <property type="match status" value="1"/>
</dbReference>
<evidence type="ECO:0000313" key="18">
    <source>
        <dbReference type="Proteomes" id="UP000482634"/>
    </source>
</evidence>
<dbReference type="InterPro" id="IPR008250">
    <property type="entry name" value="ATPase_P-typ_transduc_dom_A_sf"/>
</dbReference>
<evidence type="ECO:0000256" key="10">
    <source>
        <dbReference type="ARBA" id="ARBA00022842"/>
    </source>
</evidence>
<evidence type="ECO:0000256" key="11">
    <source>
        <dbReference type="ARBA" id="ARBA00022967"/>
    </source>
</evidence>
<keyword evidence="9" id="KW-0067">ATP-binding</keyword>
<dbReference type="SUPFAM" id="SSF81653">
    <property type="entry name" value="Calcium ATPase, transduction domain A"/>
    <property type="match status" value="1"/>
</dbReference>
<name>A0A6B3NU27_9PSED</name>
<dbReference type="RefSeq" id="WP_163951318.1">
    <property type="nucleotide sequence ID" value="NZ_JAAHBU010000605.1"/>
</dbReference>
<reference evidence="17 18" key="1">
    <citation type="submission" date="2020-02" db="EMBL/GenBank/DDBJ databases">
        <title>Broccoli isolated Pseudomonas sp.</title>
        <authorList>
            <person name="Fujikawa T."/>
            <person name="Sawada H."/>
        </authorList>
    </citation>
    <scope>NUCLEOTIDE SEQUENCE [LARGE SCALE GENOMIC DNA]</scope>
    <source>
        <strain evidence="17 18">MAFF212427</strain>
    </source>
</reference>
<dbReference type="PROSITE" id="PS50846">
    <property type="entry name" value="HMA_2"/>
    <property type="match status" value="1"/>
</dbReference>
<dbReference type="PRINTS" id="PR00941">
    <property type="entry name" value="CDATPASE"/>
</dbReference>
<dbReference type="GO" id="GO:0005507">
    <property type="term" value="F:copper ion binding"/>
    <property type="evidence" value="ECO:0007669"/>
    <property type="project" value="TreeGrafter"/>
</dbReference>
<sequence>MTSPTPCYHCALPVPAGSHFTAVVLGEPRAFCCPGCQAVAEAIVAGNLESYYQHRSEASANPTALPVQLLDELALYDRADVQQPFVRHDGELAETTLMIEGISCAACGWLIEKHLRNLPGVAEARLNLSNHRLHVQWATRQLPLSSLLAELRQIGYAAHPYQADRAAEQLASENRTALRQLGVAGLLWFQAMMATMATWPEFNIDLSPELHVILRWVALFLTTPIVFYSCAPFFKGAARDLRTRHLTMDVSVSLAIGLAYFAGIWTAITGSGELYFDAVGMFALFLLAGRYLERRARERTAAATAQLVNLLPASCLRLAGDGSSERILLRELRTGDHVLVHPGAVLPADGRIVDGQSSVDESLLTGEYLPQPRQRGDAVTAGTLNVESALTVQVQALGQDTRLSAIVRLLERAQSEKPRLAVIADRASQWFLLFSLVAAAAIGLLWWQLDPTRAFWIVLAMLVATCPCALSLATPTALTAATGTLHTLGLLLTRGHVLEGLNQIDTVIFDKTGTL</sequence>
<evidence type="ECO:0000256" key="14">
    <source>
        <dbReference type="ARBA" id="ARBA00023136"/>
    </source>
</evidence>
<dbReference type="GO" id="GO:0005524">
    <property type="term" value="F:ATP binding"/>
    <property type="evidence" value="ECO:0007669"/>
    <property type="project" value="UniProtKB-KW"/>
</dbReference>
<dbReference type="InterPro" id="IPR006121">
    <property type="entry name" value="HMA_dom"/>
</dbReference>
<dbReference type="GO" id="GO:0043682">
    <property type="term" value="F:P-type divalent copper transporter activity"/>
    <property type="evidence" value="ECO:0007669"/>
    <property type="project" value="TreeGrafter"/>
</dbReference>
<evidence type="ECO:0000256" key="1">
    <source>
        <dbReference type="ARBA" id="ARBA00004651"/>
    </source>
</evidence>
<dbReference type="PANTHER" id="PTHR43520">
    <property type="entry name" value="ATP7, ISOFORM B"/>
    <property type="match status" value="1"/>
</dbReference>
<proteinExistence type="inferred from homology"/>
<dbReference type="Proteomes" id="UP000482634">
    <property type="component" value="Unassembled WGS sequence"/>
</dbReference>
<keyword evidence="5" id="KW-0597">Phosphoprotein</keyword>
<dbReference type="Pfam" id="PF12156">
    <property type="entry name" value="ATPase-cat_bd"/>
    <property type="match status" value="1"/>
</dbReference>
<evidence type="ECO:0000313" key="17">
    <source>
        <dbReference type="EMBL" id="NER66755.1"/>
    </source>
</evidence>
<feature type="transmembrane region" description="Helical" evidence="15">
    <location>
        <begin position="212"/>
        <end position="234"/>
    </location>
</feature>
<dbReference type="CDD" id="cd00371">
    <property type="entry name" value="HMA"/>
    <property type="match status" value="1"/>
</dbReference>
<keyword evidence="6 15" id="KW-0812">Transmembrane</keyword>
<dbReference type="InterPro" id="IPR001757">
    <property type="entry name" value="P_typ_ATPase"/>
</dbReference>
<keyword evidence="18" id="KW-1185">Reference proteome</keyword>
<dbReference type="GO" id="GO:0055070">
    <property type="term" value="P:copper ion homeostasis"/>
    <property type="evidence" value="ECO:0007669"/>
    <property type="project" value="TreeGrafter"/>
</dbReference>
<evidence type="ECO:0000256" key="4">
    <source>
        <dbReference type="ARBA" id="ARBA00022475"/>
    </source>
</evidence>
<dbReference type="FunFam" id="2.70.150.10:FF:000002">
    <property type="entry name" value="Copper-transporting ATPase 1, putative"/>
    <property type="match status" value="1"/>
</dbReference>
<keyword evidence="12 15" id="KW-1133">Transmembrane helix</keyword>
<protein>
    <submittedName>
        <fullName evidence="17">Heavy metal translocating P-type ATPase</fullName>
    </submittedName>
</protein>
<comment type="caution">
    <text evidence="17">The sequence shown here is derived from an EMBL/GenBank/DDBJ whole genome shotgun (WGS) entry which is preliminary data.</text>
</comment>
<dbReference type="NCBIfam" id="TIGR01494">
    <property type="entry name" value="ATPase_P-type"/>
    <property type="match status" value="1"/>
</dbReference>
<feature type="transmembrane region" description="Helical" evidence="15">
    <location>
        <begin position="455"/>
        <end position="473"/>
    </location>
</feature>
<feature type="transmembrane region" description="Helical" evidence="15">
    <location>
        <begin position="430"/>
        <end position="449"/>
    </location>
</feature>
<keyword evidence="3" id="KW-0813">Transport</keyword>
<dbReference type="InterPro" id="IPR059000">
    <property type="entry name" value="ATPase_P-type_domA"/>
</dbReference>
<evidence type="ECO:0000259" key="16">
    <source>
        <dbReference type="PROSITE" id="PS50846"/>
    </source>
</evidence>
<keyword evidence="10" id="KW-0460">Magnesium</keyword>
<dbReference type="InterPro" id="IPR021993">
    <property type="entry name" value="ATPase-cat-bd"/>
</dbReference>
<evidence type="ECO:0000256" key="7">
    <source>
        <dbReference type="ARBA" id="ARBA00022723"/>
    </source>
</evidence>
<dbReference type="AlphaFoldDB" id="A0A6B3NU27"/>
<dbReference type="InterPro" id="IPR023298">
    <property type="entry name" value="ATPase_P-typ_TM_dom_sf"/>
</dbReference>
<keyword evidence="13" id="KW-0406">Ion transport</keyword>
<dbReference type="SUPFAM" id="SSF55008">
    <property type="entry name" value="HMA, heavy metal-associated domain"/>
    <property type="match status" value="1"/>
</dbReference>
<evidence type="ECO:0000256" key="8">
    <source>
        <dbReference type="ARBA" id="ARBA00022741"/>
    </source>
</evidence>
<dbReference type="InterPro" id="IPR036163">
    <property type="entry name" value="HMA_dom_sf"/>
</dbReference>
<keyword evidence="8" id="KW-0547">Nucleotide-binding</keyword>
<dbReference type="Pfam" id="PF00122">
    <property type="entry name" value="E1-E2_ATPase"/>
    <property type="match status" value="1"/>
</dbReference>
<evidence type="ECO:0000256" key="5">
    <source>
        <dbReference type="ARBA" id="ARBA00022553"/>
    </source>
</evidence>
<accession>A0A6B3NU27</accession>
<evidence type="ECO:0000256" key="6">
    <source>
        <dbReference type="ARBA" id="ARBA00022692"/>
    </source>
</evidence>
<keyword evidence="14 15" id="KW-0472">Membrane</keyword>
<evidence type="ECO:0000256" key="12">
    <source>
        <dbReference type="ARBA" id="ARBA00022989"/>
    </source>
</evidence>
<dbReference type="EMBL" id="JAAHBU010000605">
    <property type="protein sequence ID" value="NER66755.1"/>
    <property type="molecule type" value="Genomic_DNA"/>
</dbReference>
<keyword evidence="11" id="KW-1278">Translocase</keyword>
<organism evidence="17 18">
    <name type="scientific">Pseudomonas brassicae</name>
    <dbReference type="NCBI Taxonomy" id="2708063"/>
    <lineage>
        <taxon>Bacteria</taxon>
        <taxon>Pseudomonadati</taxon>
        <taxon>Pseudomonadota</taxon>
        <taxon>Gammaproteobacteria</taxon>
        <taxon>Pseudomonadales</taxon>
        <taxon>Pseudomonadaceae</taxon>
        <taxon>Pseudomonas</taxon>
    </lineage>
</organism>
<keyword evidence="4" id="KW-1003">Cell membrane</keyword>
<dbReference type="PANTHER" id="PTHR43520:SF5">
    <property type="entry name" value="CATION-TRANSPORTING P-TYPE ATPASE-RELATED"/>
    <property type="match status" value="1"/>
</dbReference>
<evidence type="ECO:0000256" key="3">
    <source>
        <dbReference type="ARBA" id="ARBA00022448"/>
    </source>
</evidence>
<feature type="domain" description="HMA" evidence="16">
    <location>
        <begin position="93"/>
        <end position="159"/>
    </location>
</feature>
<feature type="transmembrane region" description="Helical" evidence="15">
    <location>
        <begin position="274"/>
        <end position="292"/>
    </location>
</feature>
<evidence type="ECO:0000256" key="13">
    <source>
        <dbReference type="ARBA" id="ARBA00023065"/>
    </source>
</evidence>
<keyword evidence="7" id="KW-0479">Metal-binding</keyword>
<dbReference type="Pfam" id="PF00403">
    <property type="entry name" value="HMA"/>
    <property type="match status" value="1"/>
</dbReference>
<dbReference type="GO" id="GO:0016887">
    <property type="term" value="F:ATP hydrolysis activity"/>
    <property type="evidence" value="ECO:0007669"/>
    <property type="project" value="InterPro"/>
</dbReference>
<feature type="transmembrane region" description="Helical" evidence="15">
    <location>
        <begin position="181"/>
        <end position="200"/>
    </location>
</feature>